<evidence type="ECO:0000313" key="1">
    <source>
        <dbReference type="EMBL" id="CAK9156113.1"/>
    </source>
</evidence>
<dbReference type="AlphaFoldDB" id="A0ABC8SGT7"/>
<protein>
    <submittedName>
        <fullName evidence="1">Uncharacterized protein</fullName>
    </submittedName>
</protein>
<dbReference type="EMBL" id="CAUOFW020002791">
    <property type="protein sequence ID" value="CAK9156113.1"/>
    <property type="molecule type" value="Genomic_DNA"/>
</dbReference>
<gene>
    <name evidence="1" type="ORF">ILEXP_LOCUS24521</name>
</gene>
<name>A0ABC8SGT7_9AQUA</name>
<comment type="caution">
    <text evidence="1">The sequence shown here is derived from an EMBL/GenBank/DDBJ whole genome shotgun (WGS) entry which is preliminary data.</text>
</comment>
<keyword evidence="2" id="KW-1185">Reference proteome</keyword>
<organism evidence="1 2">
    <name type="scientific">Ilex paraguariensis</name>
    <name type="common">yerba mate</name>
    <dbReference type="NCBI Taxonomy" id="185542"/>
    <lineage>
        <taxon>Eukaryota</taxon>
        <taxon>Viridiplantae</taxon>
        <taxon>Streptophyta</taxon>
        <taxon>Embryophyta</taxon>
        <taxon>Tracheophyta</taxon>
        <taxon>Spermatophyta</taxon>
        <taxon>Magnoliopsida</taxon>
        <taxon>eudicotyledons</taxon>
        <taxon>Gunneridae</taxon>
        <taxon>Pentapetalae</taxon>
        <taxon>asterids</taxon>
        <taxon>campanulids</taxon>
        <taxon>Aquifoliales</taxon>
        <taxon>Aquifoliaceae</taxon>
        <taxon>Ilex</taxon>
    </lineage>
</organism>
<proteinExistence type="predicted"/>
<sequence>MVSILMPTFFGAFLKAYKTKVSRNANMAKLQASYLFPEVCHDSCIFFAQFLCPFISSNFVCITSEFMLYPYSRVGNLHQVERFYLFQIVCHSPSLDTSSDSLPHMF</sequence>
<dbReference type="Proteomes" id="UP001642360">
    <property type="component" value="Unassembled WGS sequence"/>
</dbReference>
<accession>A0ABC8SGT7</accession>
<reference evidence="1 2" key="1">
    <citation type="submission" date="2024-02" db="EMBL/GenBank/DDBJ databases">
        <authorList>
            <person name="Vignale AGUSTIN F."/>
            <person name="Sosa J E."/>
            <person name="Modenutti C."/>
        </authorList>
    </citation>
    <scope>NUCLEOTIDE SEQUENCE [LARGE SCALE GENOMIC DNA]</scope>
</reference>
<evidence type="ECO:0000313" key="2">
    <source>
        <dbReference type="Proteomes" id="UP001642360"/>
    </source>
</evidence>